<evidence type="ECO:0000313" key="3">
    <source>
        <dbReference type="Proteomes" id="UP001497516"/>
    </source>
</evidence>
<dbReference type="AlphaFoldDB" id="A0AAV2CAG1"/>
<dbReference type="EMBL" id="OZ034813">
    <property type="protein sequence ID" value="CAL1352790.1"/>
    <property type="molecule type" value="Genomic_DNA"/>
</dbReference>
<evidence type="ECO:0000256" key="1">
    <source>
        <dbReference type="SAM" id="SignalP"/>
    </source>
</evidence>
<dbReference type="InterPro" id="IPR009646">
    <property type="entry name" value="Root_cap"/>
</dbReference>
<dbReference type="Pfam" id="PF06830">
    <property type="entry name" value="Root_cap"/>
    <property type="match status" value="1"/>
</dbReference>
<sequence>MKFGTTAGISAILMVAAAALQLAAMVSAADYPKAETVWCAKTSRCSDAYVNCPAECASTTTPNAKGKVCHVNCDHPLCKAECKKRKPNCDAPGSACYDPRFVGGDGRVFYFHGKTNEVFTLVSDPNFQINGRFIGHRPAGRPRDFTWIQSLGVLFNTHKFTLEATKAATWDSEVDHLKFAYNGQDISISEGSLSSWYSQDEDIKVERVSTKNSVIISIKDKAEILVNVVPVTKEDDRVHKYNVPEHDCFVHLEVQFRFYKLSPRVEGVLGRTYQPDFENTVARPGVAMPVMGGEDKYRTSDLVSAECGACIFSEEAEDLKKQGNVVDFPTLDCTRGAAAGYGIVCRK</sequence>
<protein>
    <recommendedName>
        <fullName evidence="4">Root cap</fullName>
    </recommendedName>
</protein>
<feature type="signal peptide" evidence="1">
    <location>
        <begin position="1"/>
        <end position="28"/>
    </location>
</feature>
<feature type="chain" id="PRO_5043640283" description="Root cap" evidence="1">
    <location>
        <begin position="29"/>
        <end position="347"/>
    </location>
</feature>
<reference evidence="2 3" key="1">
    <citation type="submission" date="2024-04" db="EMBL/GenBank/DDBJ databases">
        <authorList>
            <person name="Fracassetti M."/>
        </authorList>
    </citation>
    <scope>NUCLEOTIDE SEQUENCE [LARGE SCALE GENOMIC DNA]</scope>
</reference>
<keyword evidence="1" id="KW-0732">Signal</keyword>
<keyword evidence="3" id="KW-1185">Reference proteome</keyword>
<name>A0AAV2CAG1_9ROSI</name>
<evidence type="ECO:0008006" key="4">
    <source>
        <dbReference type="Google" id="ProtNLM"/>
    </source>
</evidence>
<dbReference type="PANTHER" id="PTHR31656">
    <property type="entry name" value="ROOT CAP DOMAIN-CONTAINING PROTEIN"/>
    <property type="match status" value="1"/>
</dbReference>
<dbReference type="Proteomes" id="UP001497516">
    <property type="component" value="Chromosome 1"/>
</dbReference>
<gene>
    <name evidence="2" type="ORF">LTRI10_LOCUS732</name>
</gene>
<accession>A0AAV2CAG1</accession>
<evidence type="ECO:0000313" key="2">
    <source>
        <dbReference type="EMBL" id="CAL1352790.1"/>
    </source>
</evidence>
<organism evidence="2 3">
    <name type="scientific">Linum trigynum</name>
    <dbReference type="NCBI Taxonomy" id="586398"/>
    <lineage>
        <taxon>Eukaryota</taxon>
        <taxon>Viridiplantae</taxon>
        <taxon>Streptophyta</taxon>
        <taxon>Embryophyta</taxon>
        <taxon>Tracheophyta</taxon>
        <taxon>Spermatophyta</taxon>
        <taxon>Magnoliopsida</taxon>
        <taxon>eudicotyledons</taxon>
        <taxon>Gunneridae</taxon>
        <taxon>Pentapetalae</taxon>
        <taxon>rosids</taxon>
        <taxon>fabids</taxon>
        <taxon>Malpighiales</taxon>
        <taxon>Linaceae</taxon>
        <taxon>Linum</taxon>
    </lineage>
</organism>
<proteinExistence type="predicted"/>